<name>A0A8S1R3A3_9CILI</name>
<evidence type="ECO:0000256" key="1">
    <source>
        <dbReference type="SAM" id="MobiDB-lite"/>
    </source>
</evidence>
<dbReference type="InterPro" id="IPR015655">
    <property type="entry name" value="PP2C"/>
</dbReference>
<evidence type="ECO:0000313" key="4">
    <source>
        <dbReference type="Proteomes" id="UP000692954"/>
    </source>
</evidence>
<dbReference type="InterPro" id="IPR001932">
    <property type="entry name" value="PPM-type_phosphatase-like_dom"/>
</dbReference>
<evidence type="ECO:0000313" key="3">
    <source>
        <dbReference type="EMBL" id="CAD8121813.1"/>
    </source>
</evidence>
<feature type="domain" description="PPM-type phosphatase" evidence="2">
    <location>
        <begin position="165"/>
        <end position="447"/>
    </location>
</feature>
<dbReference type="EMBL" id="CAJJDN010000134">
    <property type="protein sequence ID" value="CAD8121813.1"/>
    <property type="molecule type" value="Genomic_DNA"/>
</dbReference>
<dbReference type="SMART" id="SM00332">
    <property type="entry name" value="PP2Cc"/>
    <property type="match status" value="1"/>
</dbReference>
<sequence length="448" mass="51245">MQKSLISSQKILEFLQNKRDELSLANLKSPLVSITKNSIANNKNNKQQLNKKKTRPKSSNDCNNLNTVFFKNTHARQNSKILESKDNSSNLQSCAMKILQKIKSEKLFRQSKDVEIYNKIDVKKQYQILLDLTKKPQILKLLKGSRSISNPELFQSQQQIRQAYGQSQAGIQYTGQNKINQDIYKLIPKFCGNENYWYFQVSDGHGTNGHQVAQFIQESLPQYIEEDLKQLKNQFEQKRQIETILKQSFKKTNQELLKSGIDVTYSGSTTIVVIVLKNELYCANIGDSRAIIGRYDDKLSVIELSKDHKPDCFLEQTRILSKGGRVLPYCDEDGQSIGPARVWIMNQDVPGLAMSRSFGDYVASQVGVICEPEIIKYSLQQSDKFIIIASDGIWEFLQNDIVIQIVYEFYQKGDLNGACVKLVQIATEAWQREDEVIDDITLIVGFIR</sequence>
<evidence type="ECO:0000259" key="2">
    <source>
        <dbReference type="PROSITE" id="PS51746"/>
    </source>
</evidence>
<dbReference type="OrthoDB" id="10264738at2759"/>
<reference evidence="3" key="1">
    <citation type="submission" date="2021-01" db="EMBL/GenBank/DDBJ databases">
        <authorList>
            <consortium name="Genoscope - CEA"/>
            <person name="William W."/>
        </authorList>
    </citation>
    <scope>NUCLEOTIDE SEQUENCE</scope>
</reference>
<gene>
    <name evidence="3" type="ORF">PSON_ATCC_30995.1.T1340115</name>
</gene>
<keyword evidence="4" id="KW-1185">Reference proteome</keyword>
<dbReference type="Proteomes" id="UP000692954">
    <property type="component" value="Unassembled WGS sequence"/>
</dbReference>
<dbReference type="GO" id="GO:0004722">
    <property type="term" value="F:protein serine/threonine phosphatase activity"/>
    <property type="evidence" value="ECO:0007669"/>
    <property type="project" value="InterPro"/>
</dbReference>
<accession>A0A8S1R3A3</accession>
<dbReference type="AlphaFoldDB" id="A0A8S1R3A3"/>
<comment type="caution">
    <text evidence="3">The sequence shown here is derived from an EMBL/GenBank/DDBJ whole genome shotgun (WGS) entry which is preliminary data.</text>
</comment>
<dbReference type="CDD" id="cd00143">
    <property type="entry name" value="PP2Cc"/>
    <property type="match status" value="1"/>
</dbReference>
<dbReference type="PROSITE" id="PS51746">
    <property type="entry name" value="PPM_2"/>
    <property type="match status" value="1"/>
</dbReference>
<dbReference type="Pfam" id="PF00481">
    <property type="entry name" value="PP2C"/>
    <property type="match status" value="1"/>
</dbReference>
<dbReference type="PANTHER" id="PTHR47992">
    <property type="entry name" value="PROTEIN PHOSPHATASE"/>
    <property type="match status" value="1"/>
</dbReference>
<protein>
    <recommendedName>
        <fullName evidence="2">PPM-type phosphatase domain-containing protein</fullName>
    </recommendedName>
</protein>
<organism evidence="3 4">
    <name type="scientific">Paramecium sonneborni</name>
    <dbReference type="NCBI Taxonomy" id="65129"/>
    <lineage>
        <taxon>Eukaryota</taxon>
        <taxon>Sar</taxon>
        <taxon>Alveolata</taxon>
        <taxon>Ciliophora</taxon>
        <taxon>Intramacronucleata</taxon>
        <taxon>Oligohymenophorea</taxon>
        <taxon>Peniculida</taxon>
        <taxon>Parameciidae</taxon>
        <taxon>Paramecium</taxon>
    </lineage>
</organism>
<feature type="region of interest" description="Disordered" evidence="1">
    <location>
        <begin position="42"/>
        <end position="61"/>
    </location>
</feature>
<proteinExistence type="predicted"/>
<dbReference type="FunFam" id="3.60.40.10:FF:000085">
    <property type="entry name" value="Uncharacterized protein"/>
    <property type="match status" value="1"/>
</dbReference>